<proteinExistence type="predicted"/>
<dbReference type="EMBL" id="SNYN01000006">
    <property type="protein sequence ID" value="TDQ52603.1"/>
    <property type="molecule type" value="Genomic_DNA"/>
</dbReference>
<protein>
    <submittedName>
        <fullName evidence="11">Cell division protein FtsQ</fullName>
    </submittedName>
</protein>
<keyword evidence="5 9" id="KW-1133">Transmembrane helix</keyword>
<dbReference type="Proteomes" id="UP000295281">
    <property type="component" value="Unassembled WGS sequence"/>
</dbReference>
<dbReference type="GO" id="GO:0051301">
    <property type="term" value="P:cell division"/>
    <property type="evidence" value="ECO:0007669"/>
    <property type="project" value="UniProtKB-KW"/>
</dbReference>
<keyword evidence="6 9" id="KW-0472">Membrane</keyword>
<dbReference type="PROSITE" id="PS51779">
    <property type="entry name" value="POTRA"/>
    <property type="match status" value="1"/>
</dbReference>
<evidence type="ECO:0000256" key="5">
    <source>
        <dbReference type="ARBA" id="ARBA00022989"/>
    </source>
</evidence>
<keyword evidence="2" id="KW-1003">Cell membrane</keyword>
<feature type="region of interest" description="Disordered" evidence="8">
    <location>
        <begin position="1"/>
        <end position="22"/>
    </location>
</feature>
<dbReference type="InterPro" id="IPR013685">
    <property type="entry name" value="POTRA_FtsQ_type"/>
</dbReference>
<evidence type="ECO:0000256" key="6">
    <source>
        <dbReference type="ARBA" id="ARBA00023136"/>
    </source>
</evidence>
<evidence type="ECO:0000256" key="2">
    <source>
        <dbReference type="ARBA" id="ARBA00022475"/>
    </source>
</evidence>
<keyword evidence="7" id="KW-0131">Cell cycle</keyword>
<evidence type="ECO:0000313" key="12">
    <source>
        <dbReference type="Proteomes" id="UP000295281"/>
    </source>
</evidence>
<name>A0A4R6UZ19_9ACTN</name>
<evidence type="ECO:0000256" key="3">
    <source>
        <dbReference type="ARBA" id="ARBA00022618"/>
    </source>
</evidence>
<evidence type="ECO:0000256" key="7">
    <source>
        <dbReference type="ARBA" id="ARBA00023306"/>
    </source>
</evidence>
<comment type="subcellular location">
    <subcellularLocation>
        <location evidence="1">Membrane</location>
    </subcellularLocation>
</comment>
<evidence type="ECO:0000256" key="9">
    <source>
        <dbReference type="SAM" id="Phobius"/>
    </source>
</evidence>
<evidence type="ECO:0000256" key="4">
    <source>
        <dbReference type="ARBA" id="ARBA00022692"/>
    </source>
</evidence>
<feature type="transmembrane region" description="Helical" evidence="9">
    <location>
        <begin position="29"/>
        <end position="48"/>
    </location>
</feature>
<keyword evidence="12" id="KW-1185">Reference proteome</keyword>
<dbReference type="OrthoDB" id="9790760at2"/>
<comment type="caution">
    <text evidence="11">The sequence shown here is derived from an EMBL/GenBank/DDBJ whole genome shotgun (WGS) entry which is preliminary data.</text>
</comment>
<organism evidence="11 12">
    <name type="scientific">Actinorugispora endophytica</name>
    <dbReference type="NCBI Taxonomy" id="1605990"/>
    <lineage>
        <taxon>Bacteria</taxon>
        <taxon>Bacillati</taxon>
        <taxon>Actinomycetota</taxon>
        <taxon>Actinomycetes</taxon>
        <taxon>Streptosporangiales</taxon>
        <taxon>Nocardiopsidaceae</taxon>
        <taxon>Actinorugispora</taxon>
    </lineage>
</organism>
<dbReference type="AlphaFoldDB" id="A0A4R6UZ19"/>
<evidence type="ECO:0000256" key="8">
    <source>
        <dbReference type="SAM" id="MobiDB-lite"/>
    </source>
</evidence>
<dbReference type="Pfam" id="PF03799">
    <property type="entry name" value="FtsQ_DivIB_C"/>
    <property type="match status" value="1"/>
</dbReference>
<dbReference type="InterPro" id="IPR034746">
    <property type="entry name" value="POTRA"/>
</dbReference>
<accession>A0A4R6UZ19</accession>
<feature type="domain" description="POTRA" evidence="10">
    <location>
        <begin position="53"/>
        <end position="121"/>
    </location>
</feature>
<sequence>MTVEDQRPRASGRTGAPPSERRGSDPWKVAFVALLVVGLLAVVTWVLLGSRLLVVRQIEVGGLGRLTEDEVAAAVDVATGTPLARVDTDAAAERVEELRLAESAEVSRGWPATLVVEVVERTPVVSIQAGHGYLLVDREGVRVEDSETRPSGYPLVSVRGEVEGNPAIAEAARIARELPGPLLDEVDTIEATDRATITLGLSGGATVVWGDAERGADKARVLQVLMREHPQEEGLRYDVSAAGVAVVG</sequence>
<dbReference type="InterPro" id="IPR005548">
    <property type="entry name" value="Cell_div_FtsQ/DivIB_C"/>
</dbReference>
<evidence type="ECO:0000313" key="11">
    <source>
        <dbReference type="EMBL" id="TDQ52603.1"/>
    </source>
</evidence>
<evidence type="ECO:0000256" key="1">
    <source>
        <dbReference type="ARBA" id="ARBA00004370"/>
    </source>
</evidence>
<dbReference type="RefSeq" id="WP_133741488.1">
    <property type="nucleotide sequence ID" value="NZ_SNYN01000006.1"/>
</dbReference>
<dbReference type="InterPro" id="IPR050487">
    <property type="entry name" value="FtsQ_DivIB"/>
</dbReference>
<gene>
    <name evidence="11" type="ORF">EV190_106244</name>
</gene>
<dbReference type="PANTHER" id="PTHR37820:SF1">
    <property type="entry name" value="CELL DIVISION PROTEIN FTSQ"/>
    <property type="match status" value="1"/>
</dbReference>
<dbReference type="Gene3D" id="3.10.20.310">
    <property type="entry name" value="membrane protein fhac"/>
    <property type="match status" value="1"/>
</dbReference>
<dbReference type="GO" id="GO:0005886">
    <property type="term" value="C:plasma membrane"/>
    <property type="evidence" value="ECO:0007669"/>
    <property type="project" value="TreeGrafter"/>
</dbReference>
<dbReference type="Pfam" id="PF08478">
    <property type="entry name" value="POTRA_1"/>
    <property type="match status" value="1"/>
</dbReference>
<keyword evidence="3 11" id="KW-0132">Cell division</keyword>
<evidence type="ECO:0000259" key="10">
    <source>
        <dbReference type="PROSITE" id="PS51779"/>
    </source>
</evidence>
<keyword evidence="4 9" id="KW-0812">Transmembrane</keyword>
<reference evidence="11 12" key="1">
    <citation type="submission" date="2019-03" db="EMBL/GenBank/DDBJ databases">
        <title>Genomic Encyclopedia of Type Strains, Phase IV (KMG-IV): sequencing the most valuable type-strain genomes for metagenomic binning, comparative biology and taxonomic classification.</title>
        <authorList>
            <person name="Goeker M."/>
        </authorList>
    </citation>
    <scope>NUCLEOTIDE SEQUENCE [LARGE SCALE GENOMIC DNA]</scope>
    <source>
        <strain evidence="11 12">DSM 46770</strain>
    </source>
</reference>
<dbReference type="PANTHER" id="PTHR37820">
    <property type="entry name" value="CELL DIVISION PROTEIN DIVIB"/>
    <property type="match status" value="1"/>
</dbReference>